<evidence type="ECO:0000313" key="6">
    <source>
        <dbReference type="Proteomes" id="UP001321249"/>
    </source>
</evidence>
<reference evidence="5 6" key="1">
    <citation type="submission" date="2019-11" db="EMBL/GenBank/DDBJ databases">
        <authorList>
            <person name="Cho J.-C."/>
        </authorList>
    </citation>
    <scope>NUCLEOTIDE SEQUENCE [LARGE SCALE GENOMIC DNA]</scope>
    <source>
        <strain evidence="4 5">JH1073</strain>
        <strain evidence="3 6">JH702</strain>
    </source>
</reference>
<dbReference type="PANTHER" id="PTHR43283">
    <property type="entry name" value="BETA-LACTAMASE-RELATED"/>
    <property type="match status" value="1"/>
</dbReference>
<dbReference type="Proteomes" id="UP001219901">
    <property type="component" value="Chromosome"/>
</dbReference>
<dbReference type="EMBL" id="WMBE01000001">
    <property type="protein sequence ID" value="MDG0865461.1"/>
    <property type="molecule type" value="Genomic_DNA"/>
</dbReference>
<evidence type="ECO:0000259" key="2">
    <source>
        <dbReference type="Pfam" id="PF00144"/>
    </source>
</evidence>
<dbReference type="AlphaFoldDB" id="A0AAJ6CVC6"/>
<reference evidence="5" key="3">
    <citation type="submission" date="2023-06" db="EMBL/GenBank/DDBJ databases">
        <title>Pangenomics reveal diversification of enzyme families and niche specialization in globally abundant SAR202 bacteria.</title>
        <authorList>
            <person name="Saw J.H.W."/>
        </authorList>
    </citation>
    <scope>NUCLEOTIDE SEQUENCE [LARGE SCALE GENOMIC DNA]</scope>
    <source>
        <strain evidence="5">JH1073</strain>
    </source>
</reference>
<dbReference type="InterPro" id="IPR001466">
    <property type="entry name" value="Beta-lactam-related"/>
</dbReference>
<proteinExistence type="predicted"/>
<dbReference type="Pfam" id="PF00144">
    <property type="entry name" value="Beta-lactamase"/>
    <property type="match status" value="1"/>
</dbReference>
<dbReference type="SUPFAM" id="SSF56601">
    <property type="entry name" value="beta-lactamase/transpeptidase-like"/>
    <property type="match status" value="1"/>
</dbReference>
<dbReference type="PANTHER" id="PTHR43283:SF11">
    <property type="entry name" value="BETA-LACTAMASE-RELATED DOMAIN-CONTAINING PROTEIN"/>
    <property type="match status" value="1"/>
</dbReference>
<accession>A0AAJ6CVC6</accession>
<dbReference type="RefSeq" id="WP_342823842.1">
    <property type="nucleotide sequence ID" value="NZ_CP046146.1"/>
</dbReference>
<evidence type="ECO:0000256" key="1">
    <source>
        <dbReference type="ARBA" id="ARBA00022801"/>
    </source>
</evidence>
<keyword evidence="5" id="KW-1185">Reference proteome</keyword>
<reference evidence="4" key="2">
    <citation type="journal article" date="2023" name="Nat. Commun.">
        <title>Cultivation of marine bacteria of the SAR202 clade.</title>
        <authorList>
            <person name="Lim Y."/>
            <person name="Seo J.H."/>
            <person name="Giovannoni S.J."/>
            <person name="Kang I."/>
            <person name="Cho J.C."/>
        </authorList>
    </citation>
    <scope>NUCLEOTIDE SEQUENCE</scope>
    <source>
        <strain evidence="4">JH1073</strain>
    </source>
</reference>
<organism evidence="4 5">
    <name type="scientific">Candidatus Lucifugimonas marina</name>
    <dbReference type="NCBI Taxonomy" id="3038979"/>
    <lineage>
        <taxon>Bacteria</taxon>
        <taxon>Bacillati</taxon>
        <taxon>Chloroflexota</taxon>
        <taxon>Dehalococcoidia</taxon>
        <taxon>SAR202 cluster</taxon>
        <taxon>Candidatus Lucifugimonadales</taxon>
        <taxon>Candidatus Lucifugimonadaceae</taxon>
        <taxon>Candidatus Lucifugimonas</taxon>
    </lineage>
</organism>
<dbReference type="GO" id="GO:0016787">
    <property type="term" value="F:hydrolase activity"/>
    <property type="evidence" value="ECO:0007669"/>
    <property type="project" value="UniProtKB-KW"/>
</dbReference>
<feature type="domain" description="Beta-lactamase-related" evidence="2">
    <location>
        <begin position="10"/>
        <end position="341"/>
    </location>
</feature>
<evidence type="ECO:0000313" key="3">
    <source>
        <dbReference type="EMBL" id="MDG0865461.1"/>
    </source>
</evidence>
<keyword evidence="1 4" id="KW-0378">Hydrolase</keyword>
<dbReference type="Gene3D" id="3.40.710.10">
    <property type="entry name" value="DD-peptidase/beta-lactamase superfamily"/>
    <property type="match status" value="1"/>
</dbReference>
<evidence type="ECO:0000313" key="4">
    <source>
        <dbReference type="EMBL" id="WFG39785.1"/>
    </source>
</evidence>
<dbReference type="InterPro" id="IPR012338">
    <property type="entry name" value="Beta-lactam/transpept-like"/>
</dbReference>
<dbReference type="Proteomes" id="UP001321249">
    <property type="component" value="Unassembled WGS sequence"/>
</dbReference>
<dbReference type="EMBL" id="CP046147">
    <property type="protein sequence ID" value="WFG39785.1"/>
    <property type="molecule type" value="Genomic_DNA"/>
</dbReference>
<name>A0AAJ6CVC6_9CHLR</name>
<evidence type="ECO:0000313" key="5">
    <source>
        <dbReference type="Proteomes" id="UP001219901"/>
    </source>
</evidence>
<sequence length="367" mass="39599">MTDFKELITRRLQDRIDAGAMSAAAVRVERRGEVLLNWAGGTYQFDKSSPAIDTESIFLVASITKPMVTSCFTKLIEQGLVDADDYVAEYVPEFGVHGKNKVTLRHCLTHTSGLPDMVPGDVGLRKHNAPMSEFVAAACNARLLFEPGTQVRYQSAGILMLSEISERITGKPIRQQLSESVFKPAGMESSHLGWRSDFEGRRVDAKVADAEVTNHWNHNSDYWKDFGAPWGGAHTTTADIARFLQMMLDGGKSTSGKQVFGVGTVRSLLTDNTNAEPKLSTASRLQESWGLGWRLQRAGGAGWYGSAVPARAFGHGGATGTLTWADPASGVVFVVLTNGLLDAEGSTLKACGNIAASALCGYRRAIV</sequence>
<dbReference type="InterPro" id="IPR050789">
    <property type="entry name" value="Diverse_Enzym_Activities"/>
</dbReference>
<protein>
    <submittedName>
        <fullName evidence="4">Serine hydrolase</fullName>
    </submittedName>
</protein>
<gene>
    <name evidence="3" type="ORF">GKO46_00035</name>
    <name evidence="4" type="ORF">GKO48_09185</name>
</gene>